<dbReference type="EMBL" id="ASGP02000003">
    <property type="protein sequence ID" value="KAH9517518.1"/>
    <property type="molecule type" value="Genomic_DNA"/>
</dbReference>
<name>A0A922I0H5_DERFA</name>
<proteinExistence type="predicted"/>
<evidence type="ECO:0000313" key="1">
    <source>
        <dbReference type="EMBL" id="KAH9517518.1"/>
    </source>
</evidence>
<accession>A0A922I0H5</accession>
<reference evidence="1" key="2">
    <citation type="journal article" date="2022" name="Res Sq">
        <title>Comparative Genomics Reveals Insights into the Divergent Evolution of Astigmatic Mites and Household Pest Adaptations.</title>
        <authorList>
            <person name="Xiong Q."/>
            <person name="Wan A.T.-Y."/>
            <person name="Liu X.-Y."/>
            <person name="Fung C.S.-H."/>
            <person name="Xiao X."/>
            <person name="Malainual N."/>
            <person name="Hou J."/>
            <person name="Wang L."/>
            <person name="Wang M."/>
            <person name="Yang K."/>
            <person name="Cui Y."/>
            <person name="Leung E."/>
            <person name="Nong W."/>
            <person name="Shin S.-K."/>
            <person name="Au S."/>
            <person name="Jeong K.Y."/>
            <person name="Chew F.T."/>
            <person name="Hui J."/>
            <person name="Leung T.F."/>
            <person name="Tungtrongchitr A."/>
            <person name="Zhong N."/>
            <person name="Liu Z."/>
            <person name="Tsui S."/>
        </authorList>
    </citation>
    <scope>NUCLEOTIDE SEQUENCE</scope>
    <source>
        <strain evidence="1">Derf</strain>
        <tissue evidence="1">Whole organism</tissue>
    </source>
</reference>
<dbReference type="AlphaFoldDB" id="A0A922I0H5"/>
<protein>
    <submittedName>
        <fullName evidence="1">Uncharacterized protein</fullName>
    </submittedName>
</protein>
<dbReference type="Proteomes" id="UP000790347">
    <property type="component" value="Unassembled WGS sequence"/>
</dbReference>
<comment type="caution">
    <text evidence="1">The sequence shown here is derived from an EMBL/GenBank/DDBJ whole genome shotgun (WGS) entry which is preliminary data.</text>
</comment>
<reference evidence="1" key="1">
    <citation type="submission" date="2013-05" db="EMBL/GenBank/DDBJ databases">
        <authorList>
            <person name="Yim A.K.Y."/>
            <person name="Chan T.F."/>
            <person name="Ji K.M."/>
            <person name="Liu X.Y."/>
            <person name="Zhou J.W."/>
            <person name="Li R.Q."/>
            <person name="Yang K.Y."/>
            <person name="Li J."/>
            <person name="Li M."/>
            <person name="Law P.T.W."/>
            <person name="Wu Y.L."/>
            <person name="Cai Z.L."/>
            <person name="Qin H."/>
            <person name="Bao Y."/>
            <person name="Leung R.K.K."/>
            <person name="Ng P.K.S."/>
            <person name="Zou J."/>
            <person name="Zhong X.J."/>
            <person name="Ran P.X."/>
            <person name="Zhong N.S."/>
            <person name="Liu Z.G."/>
            <person name="Tsui S.K.W."/>
        </authorList>
    </citation>
    <scope>NUCLEOTIDE SEQUENCE</scope>
    <source>
        <strain evidence="1">Derf</strain>
        <tissue evidence="1">Whole organism</tissue>
    </source>
</reference>
<keyword evidence="2" id="KW-1185">Reference proteome</keyword>
<evidence type="ECO:0000313" key="2">
    <source>
        <dbReference type="Proteomes" id="UP000790347"/>
    </source>
</evidence>
<gene>
    <name evidence="1" type="ORF">DERF_008191</name>
</gene>
<organism evidence="1 2">
    <name type="scientific">Dermatophagoides farinae</name>
    <name type="common">American house dust mite</name>
    <dbReference type="NCBI Taxonomy" id="6954"/>
    <lineage>
        <taxon>Eukaryota</taxon>
        <taxon>Metazoa</taxon>
        <taxon>Ecdysozoa</taxon>
        <taxon>Arthropoda</taxon>
        <taxon>Chelicerata</taxon>
        <taxon>Arachnida</taxon>
        <taxon>Acari</taxon>
        <taxon>Acariformes</taxon>
        <taxon>Sarcoptiformes</taxon>
        <taxon>Astigmata</taxon>
        <taxon>Psoroptidia</taxon>
        <taxon>Analgoidea</taxon>
        <taxon>Pyroglyphidae</taxon>
        <taxon>Dermatophagoidinae</taxon>
        <taxon>Dermatophagoides</taxon>
    </lineage>
</organism>
<sequence>MFGRVISVGNAGNGKTPLPRTNVVNISVASLQSARAKLIVELLIHQQQSSPASAAQMELRRLQFVEQQLPAVE</sequence>